<dbReference type="EMBL" id="CP002838">
    <property type="protein sequence ID" value="AEM39413.1"/>
    <property type="molecule type" value="Genomic_DNA"/>
</dbReference>
<evidence type="ECO:0000256" key="4">
    <source>
        <dbReference type="SAM" id="MobiDB-lite"/>
    </source>
</evidence>
<evidence type="ECO:0000313" key="7">
    <source>
        <dbReference type="Proteomes" id="UP000001037"/>
    </source>
</evidence>
<dbReference type="PROSITE" id="PS51257">
    <property type="entry name" value="PROKAR_LIPOPROTEIN"/>
    <property type="match status" value="1"/>
</dbReference>
<organism evidence="6 7">
    <name type="scientific">Pyrolobus fumarii (strain DSM 11204 / 1A)</name>
    <dbReference type="NCBI Taxonomy" id="694429"/>
    <lineage>
        <taxon>Archaea</taxon>
        <taxon>Thermoproteota</taxon>
        <taxon>Thermoprotei</taxon>
        <taxon>Desulfurococcales</taxon>
        <taxon>Pyrodictiaceae</taxon>
        <taxon>Pyrolobus</taxon>
    </lineage>
</organism>
<dbReference type="InParanoid" id="G0EHR0"/>
<keyword evidence="1" id="KW-0479">Metal-binding</keyword>
<dbReference type="KEGG" id="pfm:Pyrfu_1556"/>
<dbReference type="SFLD" id="SFLDG01084">
    <property type="entry name" value="Uncharacterised_Radical_SAM_Su"/>
    <property type="match status" value="1"/>
</dbReference>
<dbReference type="InterPro" id="IPR007197">
    <property type="entry name" value="rSAM"/>
</dbReference>
<dbReference type="STRING" id="694429.Pyrfu_1556"/>
<dbReference type="PANTHER" id="PTHR43432">
    <property type="entry name" value="SLR0285 PROTEIN"/>
    <property type="match status" value="1"/>
</dbReference>
<gene>
    <name evidence="6" type="ordered locus">Pyrfu_1556</name>
</gene>
<keyword evidence="3" id="KW-0411">Iron-sulfur</keyword>
<dbReference type="Gene3D" id="3.80.30.30">
    <property type="match status" value="1"/>
</dbReference>
<proteinExistence type="predicted"/>
<dbReference type="Pfam" id="PF04055">
    <property type="entry name" value="Radical_SAM"/>
    <property type="match status" value="1"/>
</dbReference>
<dbReference type="GO" id="GO:0051536">
    <property type="term" value="F:iron-sulfur cluster binding"/>
    <property type="evidence" value="ECO:0007669"/>
    <property type="project" value="UniProtKB-KW"/>
</dbReference>
<dbReference type="GeneID" id="11138743"/>
<dbReference type="PANTHER" id="PTHR43432:SF4">
    <property type="entry name" value="RADICAL SAM CORE DOMAIN-CONTAINING PROTEIN"/>
    <property type="match status" value="1"/>
</dbReference>
<evidence type="ECO:0000313" key="6">
    <source>
        <dbReference type="EMBL" id="AEM39413.1"/>
    </source>
</evidence>
<dbReference type="eggNOG" id="arCOG01291">
    <property type="taxonomic scope" value="Archaea"/>
</dbReference>
<dbReference type="GO" id="GO:0046872">
    <property type="term" value="F:metal ion binding"/>
    <property type="evidence" value="ECO:0007669"/>
    <property type="project" value="UniProtKB-KW"/>
</dbReference>
<evidence type="ECO:0000256" key="3">
    <source>
        <dbReference type="ARBA" id="ARBA00023014"/>
    </source>
</evidence>
<accession>G0EHR0</accession>
<evidence type="ECO:0000259" key="5">
    <source>
        <dbReference type="Pfam" id="PF04055"/>
    </source>
</evidence>
<sequence length="358" mass="40162">MLDEKEIREAQSDGHARREPRPCGMTIHTGIGCKFGCVYCYVPDMGFPMKPRPYPLNGLQLVYALLSNPFFVPGPYGTLLAFGSVTEPFMEETVERALEYLEATSRYLRNPIQLSTKAYIDESLATEIHQRVEPHADFLVTIITLRLWKRLEPNTPPPEKRFETISNLSKIGIHVTLFLRPIIPGVTDKEVPEILARAKAAGAAGVVPGSLRVTPGILHRLKLAGIDTRIIEARLPRRPRSRRDQVTIKERDLKRMVEAYAAKVGLRVYPSSCSANVDSHGISCYACKWGPCGNPHDLPEVTRDGIEELGELLGLEVVDVRVGQSVVRVSFRGRVDDKRLRVMKNWVEALTKRAFVRA</sequence>
<feature type="region of interest" description="Disordered" evidence="4">
    <location>
        <begin position="1"/>
        <end position="21"/>
    </location>
</feature>
<dbReference type="SFLD" id="SFLDS00029">
    <property type="entry name" value="Radical_SAM"/>
    <property type="match status" value="1"/>
</dbReference>
<dbReference type="HOGENOM" id="CLU_062373_0_0_2"/>
<dbReference type="Proteomes" id="UP000001037">
    <property type="component" value="Chromosome"/>
</dbReference>
<dbReference type="CDD" id="cd01335">
    <property type="entry name" value="Radical_SAM"/>
    <property type="match status" value="1"/>
</dbReference>
<dbReference type="OrthoDB" id="15538at2157"/>
<evidence type="ECO:0000256" key="2">
    <source>
        <dbReference type="ARBA" id="ARBA00023004"/>
    </source>
</evidence>
<dbReference type="InterPro" id="IPR040086">
    <property type="entry name" value="MJ0683-like"/>
</dbReference>
<dbReference type="RefSeq" id="WP_014027090.1">
    <property type="nucleotide sequence ID" value="NC_015931.1"/>
</dbReference>
<dbReference type="SUPFAM" id="SSF102114">
    <property type="entry name" value="Radical SAM enzymes"/>
    <property type="match status" value="1"/>
</dbReference>
<dbReference type="InterPro" id="IPR058240">
    <property type="entry name" value="rSAM_sf"/>
</dbReference>
<dbReference type="AlphaFoldDB" id="G0EHR0"/>
<feature type="domain" description="Radical SAM core" evidence="5">
    <location>
        <begin position="30"/>
        <end position="196"/>
    </location>
</feature>
<protein>
    <submittedName>
        <fullName evidence="6">Radical SAM domain protein</fullName>
    </submittedName>
</protein>
<reference evidence="6 7" key="1">
    <citation type="journal article" date="2011" name="Stand. Genomic Sci.">
        <title>Complete genome sequence of the hyperthermophilic chemolithoautotroph Pyrolobus fumarii type strain (1A).</title>
        <authorList>
            <person name="Anderson I."/>
            <person name="Goker M."/>
            <person name="Nolan M."/>
            <person name="Lucas S."/>
            <person name="Hammon N."/>
            <person name="Deshpande S."/>
            <person name="Cheng J.F."/>
            <person name="Tapia R."/>
            <person name="Han C."/>
            <person name="Goodwin L."/>
            <person name="Pitluck S."/>
            <person name="Huntemann M."/>
            <person name="Liolios K."/>
            <person name="Ivanova N."/>
            <person name="Pagani I."/>
            <person name="Mavromatis K."/>
            <person name="Ovchinikova G."/>
            <person name="Pati A."/>
            <person name="Chen A."/>
            <person name="Palaniappan K."/>
            <person name="Land M."/>
            <person name="Hauser L."/>
            <person name="Brambilla E.M."/>
            <person name="Huber H."/>
            <person name="Yasawong M."/>
            <person name="Rohde M."/>
            <person name="Spring S."/>
            <person name="Abt B."/>
            <person name="Sikorski J."/>
            <person name="Wirth R."/>
            <person name="Detter J.C."/>
            <person name="Woyke T."/>
            <person name="Bristow J."/>
            <person name="Eisen J.A."/>
            <person name="Markowitz V."/>
            <person name="Hugenholtz P."/>
            <person name="Kyrpides N.C."/>
            <person name="Klenk H.P."/>
            <person name="Lapidus A."/>
        </authorList>
    </citation>
    <scope>NUCLEOTIDE SEQUENCE [LARGE SCALE GENOMIC DNA]</scope>
    <source>
        <strain evidence="7">DSM 11204 / 1A</strain>
    </source>
</reference>
<evidence type="ECO:0000256" key="1">
    <source>
        <dbReference type="ARBA" id="ARBA00022723"/>
    </source>
</evidence>
<keyword evidence="2" id="KW-0408">Iron</keyword>
<dbReference type="GO" id="GO:0003824">
    <property type="term" value="F:catalytic activity"/>
    <property type="evidence" value="ECO:0007669"/>
    <property type="project" value="InterPro"/>
</dbReference>
<name>G0EHR0_PYRF1</name>
<keyword evidence="7" id="KW-1185">Reference proteome</keyword>